<evidence type="ECO:0000313" key="1">
    <source>
        <dbReference type="EMBL" id="AEI42708.1"/>
    </source>
</evidence>
<organism evidence="1 2">
    <name type="scientific">Paenibacillus mucilaginosus (strain KNP414)</name>
    <dbReference type="NCBI Taxonomy" id="1036673"/>
    <lineage>
        <taxon>Bacteria</taxon>
        <taxon>Bacillati</taxon>
        <taxon>Bacillota</taxon>
        <taxon>Bacilli</taxon>
        <taxon>Bacillales</taxon>
        <taxon>Paenibacillaceae</taxon>
        <taxon>Paenibacillus</taxon>
    </lineage>
</organism>
<proteinExistence type="predicted"/>
<dbReference type="HOGENOM" id="CLU_3346745_0_0_9"/>
<dbReference type="Proteomes" id="UP000006620">
    <property type="component" value="Chromosome"/>
</dbReference>
<reference evidence="1 2" key="2">
    <citation type="journal article" date="2013" name="Genome Announc.">
        <title>Genome Sequence of Growth-Improving Paenibacillus mucilaginosus Strain KNP414.</title>
        <authorList>
            <person name="Lu J.J."/>
            <person name="Wang J.F."/>
            <person name="Hu X.F."/>
        </authorList>
    </citation>
    <scope>NUCLEOTIDE SEQUENCE [LARGE SCALE GENOMIC DNA]</scope>
    <source>
        <strain evidence="1 2">KNP414</strain>
    </source>
</reference>
<dbReference type="AlphaFoldDB" id="F8FFT1"/>
<accession>F8FFT1</accession>
<dbReference type="KEGG" id="pms:KNP414_04176"/>
<dbReference type="EMBL" id="CP002869">
    <property type="protein sequence ID" value="AEI42708.1"/>
    <property type="molecule type" value="Genomic_DNA"/>
</dbReference>
<gene>
    <name evidence="1" type="ordered locus">KNP414_04176</name>
</gene>
<evidence type="ECO:0000313" key="2">
    <source>
        <dbReference type="Proteomes" id="UP000006620"/>
    </source>
</evidence>
<name>F8FFT1_PAEMK</name>
<protein>
    <submittedName>
        <fullName evidence="1">Uncharacterized protein</fullName>
    </submittedName>
</protein>
<sequence>MSSPLPPPVRTFHRLSEVTVMGYCFSSQPCHICKQNM</sequence>
<reference evidence="2" key="1">
    <citation type="submission" date="2011-06" db="EMBL/GenBank/DDBJ databases">
        <title>Complete genome sequence of Paenibacillus mucilaginosus KNP414.</title>
        <authorList>
            <person name="Wang J."/>
            <person name="Hu S."/>
            <person name="Hu X."/>
            <person name="Zhang B."/>
            <person name="Dong D."/>
            <person name="Zhang S."/>
            <person name="Zhao K."/>
            <person name="Wu D."/>
        </authorList>
    </citation>
    <scope>NUCLEOTIDE SEQUENCE [LARGE SCALE GENOMIC DNA]</scope>
    <source>
        <strain evidence="2">KNP414</strain>
    </source>
</reference>